<feature type="domain" description="Amidase" evidence="2">
    <location>
        <begin position="316"/>
        <end position="434"/>
    </location>
</feature>
<evidence type="ECO:0000256" key="1">
    <source>
        <dbReference type="SAM" id="MobiDB-lite"/>
    </source>
</evidence>
<dbReference type="RefSeq" id="WP_075024565.1">
    <property type="nucleotide sequence ID" value="NZ_CP083237.1"/>
</dbReference>
<dbReference type="EMBL" id="FOVH01000025">
    <property type="protein sequence ID" value="SFQ25407.1"/>
    <property type="molecule type" value="Genomic_DNA"/>
</dbReference>
<sequence length="453" mass="46319">MIGPPPGAGWFARRTVTGLAGALRAGTTSPADLVERSLAEAARLDPGLNALAAVDAPGARAAAERAGRELSAGMDRGPLHGIPVVVKDVVDTAGLRTAMGSRHYAGRVPEHDAECVRRLRAGGAIIVGKAATHEFAFGPTGDRSADGATRNPYRRERVSGGSSSGSAAAVAAGIVPLAVGTDTGGSVRIPAACCGIVGLKPTRGAVPSGGVFPVAPSLDTVGPMARTAGDCLLLWNVLAGEDALEPDVSGCRVGWVAPSALHPADPRVTEAARALLEPLPVRDVAVPGIARLRWAYQVIQGREVHTIHAGRLAAAPELYGEEVLARLRAAGRITEEDAEAAQAIRERVHVAVAALLEGHDLLAMPTVPILPPPLDARSLSLDGTPIDVRAALLSLTSPWSVLGLPAISLPAAPVDGLPTSLQLIARPGAERLLLAVAGRLSEANQTTTTASQP</sequence>
<evidence type="ECO:0000313" key="4">
    <source>
        <dbReference type="Proteomes" id="UP000183413"/>
    </source>
</evidence>
<dbReference type="PROSITE" id="PS00571">
    <property type="entry name" value="AMIDASES"/>
    <property type="match status" value="1"/>
</dbReference>
<dbReference type="InterPro" id="IPR036928">
    <property type="entry name" value="AS_sf"/>
</dbReference>
<organism evidence="3 4">
    <name type="scientific">Actinomadura madurae</name>
    <dbReference type="NCBI Taxonomy" id="1993"/>
    <lineage>
        <taxon>Bacteria</taxon>
        <taxon>Bacillati</taxon>
        <taxon>Actinomycetota</taxon>
        <taxon>Actinomycetes</taxon>
        <taxon>Streptosporangiales</taxon>
        <taxon>Thermomonosporaceae</taxon>
        <taxon>Actinomadura</taxon>
    </lineage>
</organism>
<accession>A0A1I5X131</accession>
<protein>
    <submittedName>
        <fullName evidence="3">Aspartyl-tRNA(Asn)/glutamyl-tRNA(Gln) amidotransferase subunit A</fullName>
    </submittedName>
</protein>
<proteinExistence type="predicted"/>
<gene>
    <name evidence="3" type="ORF">SAMN04489713_12557</name>
</gene>
<feature type="region of interest" description="Disordered" evidence="1">
    <location>
        <begin position="141"/>
        <end position="164"/>
    </location>
</feature>
<dbReference type="Pfam" id="PF01425">
    <property type="entry name" value="Amidase"/>
    <property type="match status" value="2"/>
</dbReference>
<evidence type="ECO:0000259" key="2">
    <source>
        <dbReference type="Pfam" id="PF01425"/>
    </source>
</evidence>
<dbReference type="GO" id="GO:0016740">
    <property type="term" value="F:transferase activity"/>
    <property type="evidence" value="ECO:0007669"/>
    <property type="project" value="UniProtKB-KW"/>
</dbReference>
<dbReference type="InterPro" id="IPR020556">
    <property type="entry name" value="Amidase_CS"/>
</dbReference>
<name>A0A1I5X131_9ACTN</name>
<dbReference type="PANTHER" id="PTHR11895">
    <property type="entry name" value="TRANSAMIDASE"/>
    <property type="match status" value="1"/>
</dbReference>
<dbReference type="InParanoid" id="A0A1I5X131"/>
<dbReference type="STRING" id="1993.SAMN04489713_12557"/>
<keyword evidence="3" id="KW-0808">Transferase</keyword>
<dbReference type="SUPFAM" id="SSF75304">
    <property type="entry name" value="Amidase signature (AS) enzymes"/>
    <property type="match status" value="1"/>
</dbReference>
<dbReference type="Proteomes" id="UP000183413">
    <property type="component" value="Unassembled WGS sequence"/>
</dbReference>
<dbReference type="Gene3D" id="3.90.1300.10">
    <property type="entry name" value="Amidase signature (AS) domain"/>
    <property type="match status" value="1"/>
</dbReference>
<dbReference type="InterPro" id="IPR000120">
    <property type="entry name" value="Amidase"/>
</dbReference>
<dbReference type="eggNOG" id="COG0154">
    <property type="taxonomic scope" value="Bacteria"/>
</dbReference>
<dbReference type="InterPro" id="IPR023631">
    <property type="entry name" value="Amidase_dom"/>
</dbReference>
<feature type="domain" description="Amidase" evidence="2">
    <location>
        <begin position="32"/>
        <end position="250"/>
    </location>
</feature>
<dbReference type="AlphaFoldDB" id="A0A1I5X131"/>
<reference evidence="3 4" key="1">
    <citation type="submission" date="2016-10" db="EMBL/GenBank/DDBJ databases">
        <authorList>
            <person name="de Groot N.N."/>
        </authorList>
    </citation>
    <scope>NUCLEOTIDE SEQUENCE [LARGE SCALE GENOMIC DNA]</scope>
    <source>
        <strain evidence="3 4">DSM 43067</strain>
    </source>
</reference>
<keyword evidence="4" id="KW-1185">Reference proteome</keyword>
<evidence type="ECO:0000313" key="3">
    <source>
        <dbReference type="EMBL" id="SFQ25407.1"/>
    </source>
</evidence>
<dbReference type="PANTHER" id="PTHR11895:SF176">
    <property type="entry name" value="AMIDASE AMID-RELATED"/>
    <property type="match status" value="1"/>
</dbReference>
<dbReference type="GeneID" id="99653385"/>